<dbReference type="GeneID" id="28828424"/>
<proteinExistence type="predicted"/>
<organism evidence="1 2">
    <name type="scientific">Mollisia scopiformis</name>
    <name type="common">Conifer needle endophyte fungus</name>
    <name type="synonym">Phialocephala scopiformis</name>
    <dbReference type="NCBI Taxonomy" id="149040"/>
    <lineage>
        <taxon>Eukaryota</taxon>
        <taxon>Fungi</taxon>
        <taxon>Dikarya</taxon>
        <taxon>Ascomycota</taxon>
        <taxon>Pezizomycotina</taxon>
        <taxon>Leotiomycetes</taxon>
        <taxon>Helotiales</taxon>
        <taxon>Mollisiaceae</taxon>
        <taxon>Mollisia</taxon>
    </lineage>
</organism>
<evidence type="ECO:0000313" key="2">
    <source>
        <dbReference type="Proteomes" id="UP000070700"/>
    </source>
</evidence>
<dbReference type="RefSeq" id="XP_018066774.1">
    <property type="nucleotide sequence ID" value="XM_018218698.1"/>
</dbReference>
<keyword evidence="2" id="KW-1185">Reference proteome</keyword>
<dbReference type="AlphaFoldDB" id="A0A194WXL5"/>
<accession>A0A194WXL5</accession>
<gene>
    <name evidence="1" type="ORF">LY89DRAFT_722047</name>
</gene>
<dbReference type="InParanoid" id="A0A194WXL5"/>
<dbReference type="OrthoDB" id="10671631at2759"/>
<name>A0A194WXL5_MOLSC</name>
<sequence length="363" mass="42015">MSRSAQTTHPSKSMREWKSEDKKDASYLGIGCDRCHNILGSTLNMYEHLAFPGVLKDIPTVWLTYVNRFEAPNYSWYKGKAGITIPTLEIKGGDWMSTDENCSAHFVWHFCHAQGYAQKLHDMSLNHVDSAPEALEDFLHFLGNRMVVELHIMPCYWERADLSYELCTPLTWLKTLEPYHQCIKHLSLDYLALSLCNKFDEPSTVNQTSDFVERCGYVHECLTNVESMILWLHLSKEQVEVALTRPNEQAWVRACKLVSVEKMEVKLRVFQDYEVRLKEPRHRGLYIWAEFWGGNLFRSHLWAPDVKNIVGFEDKESAARLKEIFMSKYQWESTNDIPENPGLENLFSDTGMVSEGSSPEAML</sequence>
<evidence type="ECO:0000313" key="1">
    <source>
        <dbReference type="EMBL" id="KUJ12419.1"/>
    </source>
</evidence>
<protein>
    <submittedName>
        <fullName evidence="1">Uncharacterized protein</fullName>
    </submittedName>
</protein>
<dbReference type="Proteomes" id="UP000070700">
    <property type="component" value="Unassembled WGS sequence"/>
</dbReference>
<reference evidence="1 2" key="1">
    <citation type="submission" date="2015-10" db="EMBL/GenBank/DDBJ databases">
        <title>Full genome of DAOMC 229536 Phialocephala scopiformis, a fungal endophyte of spruce producing the potent anti-insectan compound rugulosin.</title>
        <authorList>
            <consortium name="DOE Joint Genome Institute"/>
            <person name="Walker A.K."/>
            <person name="Frasz S.L."/>
            <person name="Seifert K.A."/>
            <person name="Miller J.D."/>
            <person name="Mondo S.J."/>
            <person name="Labutti K."/>
            <person name="Lipzen A."/>
            <person name="Dockter R."/>
            <person name="Kennedy M."/>
            <person name="Grigoriev I.V."/>
            <person name="Spatafora J.W."/>
        </authorList>
    </citation>
    <scope>NUCLEOTIDE SEQUENCE [LARGE SCALE GENOMIC DNA]</scope>
    <source>
        <strain evidence="1 2">CBS 120377</strain>
    </source>
</reference>
<dbReference type="KEGG" id="psco:LY89DRAFT_722047"/>
<dbReference type="EMBL" id="KQ947424">
    <property type="protein sequence ID" value="KUJ12419.1"/>
    <property type="molecule type" value="Genomic_DNA"/>
</dbReference>